<keyword evidence="2" id="KW-1185">Reference proteome</keyword>
<evidence type="ECO:0000313" key="2">
    <source>
        <dbReference type="Proteomes" id="UP001345963"/>
    </source>
</evidence>
<organism evidence="1 2">
    <name type="scientific">Ataeniobius toweri</name>
    <dbReference type="NCBI Taxonomy" id="208326"/>
    <lineage>
        <taxon>Eukaryota</taxon>
        <taxon>Metazoa</taxon>
        <taxon>Chordata</taxon>
        <taxon>Craniata</taxon>
        <taxon>Vertebrata</taxon>
        <taxon>Euteleostomi</taxon>
        <taxon>Actinopterygii</taxon>
        <taxon>Neopterygii</taxon>
        <taxon>Teleostei</taxon>
        <taxon>Neoteleostei</taxon>
        <taxon>Acanthomorphata</taxon>
        <taxon>Ovalentaria</taxon>
        <taxon>Atherinomorphae</taxon>
        <taxon>Cyprinodontiformes</taxon>
        <taxon>Goodeidae</taxon>
        <taxon>Ataeniobius</taxon>
    </lineage>
</organism>
<protein>
    <submittedName>
        <fullName evidence="1">Uncharacterized protein</fullName>
    </submittedName>
</protein>
<comment type="caution">
    <text evidence="1">The sequence shown here is derived from an EMBL/GenBank/DDBJ whole genome shotgun (WGS) entry which is preliminary data.</text>
</comment>
<sequence>MLPACLHSGILRCTKPDKYQTKPITHEYRIVAPTSYIMKVLERLLLAHLIPGQLGMKKLLVDTTAADPREEWQIPRCRHNLCIGLCLSVSCIQLVQVFFMAEDQ</sequence>
<name>A0ABU7BTM9_9TELE</name>
<evidence type="ECO:0000313" key="1">
    <source>
        <dbReference type="EMBL" id="MED6253811.1"/>
    </source>
</evidence>
<proteinExistence type="predicted"/>
<dbReference type="EMBL" id="JAHUTI010068978">
    <property type="protein sequence ID" value="MED6253811.1"/>
    <property type="molecule type" value="Genomic_DNA"/>
</dbReference>
<reference evidence="1 2" key="1">
    <citation type="submission" date="2021-07" db="EMBL/GenBank/DDBJ databases">
        <authorList>
            <person name="Palmer J.M."/>
        </authorList>
    </citation>
    <scope>NUCLEOTIDE SEQUENCE [LARGE SCALE GENOMIC DNA]</scope>
    <source>
        <strain evidence="1 2">AT_MEX2019</strain>
        <tissue evidence="1">Muscle</tissue>
    </source>
</reference>
<gene>
    <name evidence="1" type="ORF">ATANTOWER_003380</name>
</gene>
<dbReference type="Proteomes" id="UP001345963">
    <property type="component" value="Unassembled WGS sequence"/>
</dbReference>
<accession>A0ABU7BTM9</accession>